<keyword evidence="1" id="KW-0805">Transcription regulation</keyword>
<keyword evidence="3" id="KW-0804">Transcription</keyword>
<dbReference type="RefSeq" id="WP_163946138.1">
    <property type="nucleotide sequence ID" value="NZ_JAAIKC010000003.1"/>
</dbReference>
<keyword evidence="2" id="KW-0238">DNA-binding</keyword>
<dbReference type="AlphaFoldDB" id="A0A6G3ZYM6"/>
<feature type="domain" description="HTH araC/xylS-type" evidence="4">
    <location>
        <begin position="6"/>
        <end position="67"/>
    </location>
</feature>
<reference evidence="5" key="1">
    <citation type="submission" date="2020-02" db="EMBL/GenBank/DDBJ databases">
        <authorList>
            <person name="Shen X.-R."/>
            <person name="Zhang Y.-X."/>
        </authorList>
    </citation>
    <scope>NUCLEOTIDE SEQUENCE</scope>
    <source>
        <strain evidence="5">SYP-B3998</strain>
    </source>
</reference>
<dbReference type="Pfam" id="PF12833">
    <property type="entry name" value="HTH_18"/>
    <property type="match status" value="1"/>
</dbReference>
<dbReference type="Gene3D" id="1.10.10.60">
    <property type="entry name" value="Homeodomain-like"/>
    <property type="match status" value="1"/>
</dbReference>
<accession>A0A6G3ZYM6</accession>
<comment type="caution">
    <text evidence="5">The sequence shown here is derived from an EMBL/GenBank/DDBJ whole genome shotgun (WGS) entry which is preliminary data.</text>
</comment>
<dbReference type="PROSITE" id="PS01124">
    <property type="entry name" value="HTH_ARAC_FAMILY_2"/>
    <property type="match status" value="1"/>
</dbReference>
<dbReference type="InterPro" id="IPR050204">
    <property type="entry name" value="AraC_XylS_family_regulators"/>
</dbReference>
<evidence type="ECO:0000256" key="2">
    <source>
        <dbReference type="ARBA" id="ARBA00023125"/>
    </source>
</evidence>
<evidence type="ECO:0000256" key="3">
    <source>
        <dbReference type="ARBA" id="ARBA00023163"/>
    </source>
</evidence>
<evidence type="ECO:0000313" key="5">
    <source>
        <dbReference type="EMBL" id="NEW06681.1"/>
    </source>
</evidence>
<evidence type="ECO:0000256" key="1">
    <source>
        <dbReference type="ARBA" id="ARBA00023015"/>
    </source>
</evidence>
<dbReference type="InterPro" id="IPR009057">
    <property type="entry name" value="Homeodomain-like_sf"/>
</dbReference>
<organism evidence="5">
    <name type="scientific">Paenibacillus sp. SYP-B3998</name>
    <dbReference type="NCBI Taxonomy" id="2678564"/>
    <lineage>
        <taxon>Bacteria</taxon>
        <taxon>Bacillati</taxon>
        <taxon>Bacillota</taxon>
        <taxon>Bacilli</taxon>
        <taxon>Bacillales</taxon>
        <taxon>Paenibacillaceae</taxon>
        <taxon>Paenibacillus</taxon>
    </lineage>
</organism>
<sequence length="68" mass="7917">MMRIIQTGFTPHQFMVHLRVERPKLLIRCGYLSLKEVAYQVGFADQGHFSKVFKKLVEITAVQFPSLH</sequence>
<dbReference type="SUPFAM" id="SSF46689">
    <property type="entry name" value="Homeodomain-like"/>
    <property type="match status" value="1"/>
</dbReference>
<dbReference type="InterPro" id="IPR018060">
    <property type="entry name" value="HTH_AraC"/>
</dbReference>
<dbReference type="PANTHER" id="PTHR46796">
    <property type="entry name" value="HTH-TYPE TRANSCRIPTIONAL ACTIVATOR RHAS-RELATED"/>
    <property type="match status" value="1"/>
</dbReference>
<name>A0A6G3ZYM6_9BACL</name>
<dbReference type="EMBL" id="JAAIKC010000003">
    <property type="protein sequence ID" value="NEW06681.1"/>
    <property type="molecule type" value="Genomic_DNA"/>
</dbReference>
<proteinExistence type="predicted"/>
<dbReference type="GO" id="GO:0003700">
    <property type="term" value="F:DNA-binding transcription factor activity"/>
    <property type="evidence" value="ECO:0007669"/>
    <property type="project" value="InterPro"/>
</dbReference>
<dbReference type="GO" id="GO:0043565">
    <property type="term" value="F:sequence-specific DNA binding"/>
    <property type="evidence" value="ECO:0007669"/>
    <property type="project" value="InterPro"/>
</dbReference>
<gene>
    <name evidence="5" type="ORF">GK047_11715</name>
</gene>
<evidence type="ECO:0000259" key="4">
    <source>
        <dbReference type="PROSITE" id="PS01124"/>
    </source>
</evidence>
<protein>
    <submittedName>
        <fullName evidence="5">Helix-turn-helix domain-containing protein</fullName>
    </submittedName>
</protein>